<organism evidence="4 5">
    <name type="scientific">Desulfoferula mesophila</name>
    <dbReference type="NCBI Taxonomy" id="3058419"/>
    <lineage>
        <taxon>Bacteria</taxon>
        <taxon>Pseudomonadati</taxon>
        <taxon>Thermodesulfobacteriota</taxon>
        <taxon>Desulfarculia</taxon>
        <taxon>Desulfarculales</taxon>
        <taxon>Desulfarculaceae</taxon>
        <taxon>Desulfoferula</taxon>
    </lineage>
</organism>
<dbReference type="InterPro" id="IPR050624">
    <property type="entry name" value="HTH-type_Tx_Regulator"/>
</dbReference>
<proteinExistence type="predicted"/>
<dbReference type="InterPro" id="IPR013570">
    <property type="entry name" value="Tscrpt_reg_YsiA_C"/>
</dbReference>
<reference evidence="5" key="1">
    <citation type="journal article" date="2023" name="Arch. Microbiol.">
        <title>Desulfoferula mesophilus gen. nov. sp. nov., a mesophilic sulfate-reducing bacterium isolated from a brackish lake sediment.</title>
        <authorList>
            <person name="Watanabe T."/>
            <person name="Yabe T."/>
            <person name="Tsuji J.M."/>
            <person name="Fukui M."/>
        </authorList>
    </citation>
    <scope>NUCLEOTIDE SEQUENCE [LARGE SCALE GENOMIC DNA]</scope>
    <source>
        <strain evidence="5">12FAK</strain>
    </source>
</reference>
<dbReference type="EMBL" id="AP028679">
    <property type="protein sequence ID" value="BEQ16739.1"/>
    <property type="molecule type" value="Genomic_DNA"/>
</dbReference>
<evidence type="ECO:0000256" key="1">
    <source>
        <dbReference type="ARBA" id="ARBA00023125"/>
    </source>
</evidence>
<keyword evidence="5" id="KW-1185">Reference proteome</keyword>
<dbReference type="InterPro" id="IPR036271">
    <property type="entry name" value="Tet_transcr_reg_TetR-rel_C_sf"/>
</dbReference>
<dbReference type="Pfam" id="PF08359">
    <property type="entry name" value="TetR_C_4"/>
    <property type="match status" value="1"/>
</dbReference>
<dbReference type="PRINTS" id="PR00455">
    <property type="entry name" value="HTHTETR"/>
</dbReference>
<evidence type="ECO:0000259" key="3">
    <source>
        <dbReference type="PROSITE" id="PS50977"/>
    </source>
</evidence>
<dbReference type="PANTHER" id="PTHR43479">
    <property type="entry name" value="ACREF/ENVCD OPERON REPRESSOR-RELATED"/>
    <property type="match status" value="1"/>
</dbReference>
<dbReference type="RefSeq" id="WP_338603005.1">
    <property type="nucleotide sequence ID" value="NZ_AP028679.1"/>
</dbReference>
<dbReference type="AlphaFoldDB" id="A0AAU9ENW7"/>
<feature type="DNA-binding region" description="H-T-H motif" evidence="2">
    <location>
        <begin position="32"/>
        <end position="51"/>
    </location>
</feature>
<dbReference type="Gene3D" id="1.10.357.10">
    <property type="entry name" value="Tetracycline Repressor, domain 2"/>
    <property type="match status" value="1"/>
</dbReference>
<dbReference type="InterPro" id="IPR001647">
    <property type="entry name" value="HTH_TetR"/>
</dbReference>
<dbReference type="SUPFAM" id="SSF48498">
    <property type="entry name" value="Tetracyclin repressor-like, C-terminal domain"/>
    <property type="match status" value="1"/>
</dbReference>
<protein>
    <submittedName>
        <fullName evidence="4">Transcriptional regulator</fullName>
    </submittedName>
</protein>
<gene>
    <name evidence="4" type="primary">tetR</name>
    <name evidence="4" type="ORF">FAK_38050</name>
</gene>
<evidence type="ECO:0000256" key="2">
    <source>
        <dbReference type="PROSITE-ProRule" id="PRU00335"/>
    </source>
</evidence>
<dbReference type="PANTHER" id="PTHR43479:SF11">
    <property type="entry name" value="ACREF_ENVCD OPERON REPRESSOR-RELATED"/>
    <property type="match status" value="1"/>
</dbReference>
<evidence type="ECO:0000313" key="4">
    <source>
        <dbReference type="EMBL" id="BEQ16739.1"/>
    </source>
</evidence>
<feature type="domain" description="HTH tetR-type" evidence="3">
    <location>
        <begin position="9"/>
        <end position="69"/>
    </location>
</feature>
<keyword evidence="1 2" id="KW-0238">DNA-binding</keyword>
<dbReference type="Gene3D" id="1.10.10.60">
    <property type="entry name" value="Homeodomain-like"/>
    <property type="match status" value="1"/>
</dbReference>
<dbReference type="InterPro" id="IPR009057">
    <property type="entry name" value="Homeodomain-like_sf"/>
</dbReference>
<dbReference type="Proteomes" id="UP001366166">
    <property type="component" value="Chromosome"/>
</dbReference>
<evidence type="ECO:0000313" key="5">
    <source>
        <dbReference type="Proteomes" id="UP001366166"/>
    </source>
</evidence>
<sequence>MKPEYKKNSDKHRRIIEAAVKVFAKNGFFNSKVSEIARAANVADGTIYLYFQNKDDILICLFEEEMAKVLENMRHALSGITDPPKKLEHFALAHLSLMEQHHELAEIIQVEIRQSSKFMKEYTNEQFHQYLNIISEIIKEGQAQGVFRQDILPGVAKRAFFGALDEMSRYWVLSSVKKYSITMAAKQISDFFLKGMLQHNSES</sequence>
<accession>A0AAU9ENW7</accession>
<dbReference type="KEGG" id="dmp:FAK_38050"/>
<dbReference type="GO" id="GO:0003677">
    <property type="term" value="F:DNA binding"/>
    <property type="evidence" value="ECO:0007669"/>
    <property type="project" value="UniProtKB-UniRule"/>
</dbReference>
<dbReference type="PROSITE" id="PS50977">
    <property type="entry name" value="HTH_TETR_2"/>
    <property type="match status" value="1"/>
</dbReference>
<name>A0AAU9ENW7_9BACT</name>
<dbReference type="Pfam" id="PF00440">
    <property type="entry name" value="TetR_N"/>
    <property type="match status" value="1"/>
</dbReference>
<dbReference type="SUPFAM" id="SSF46689">
    <property type="entry name" value="Homeodomain-like"/>
    <property type="match status" value="1"/>
</dbReference>